<feature type="transmembrane region" description="Helical" evidence="7">
    <location>
        <begin position="191"/>
        <end position="210"/>
    </location>
</feature>
<dbReference type="InterPro" id="IPR018383">
    <property type="entry name" value="UPF0324_pro"/>
</dbReference>
<keyword evidence="6 7" id="KW-0472">Membrane</keyword>
<evidence type="ECO:0000256" key="7">
    <source>
        <dbReference type="SAM" id="Phobius"/>
    </source>
</evidence>
<proteinExistence type="inferred from homology"/>
<dbReference type="PANTHER" id="PTHR30106:SF1">
    <property type="entry name" value="UPF0324 MEMBRANE PROTEIN FN0533"/>
    <property type="match status" value="1"/>
</dbReference>
<feature type="transmembrane region" description="Helical" evidence="7">
    <location>
        <begin position="360"/>
        <end position="380"/>
    </location>
</feature>
<feature type="transmembrane region" description="Helical" evidence="7">
    <location>
        <begin position="392"/>
        <end position="415"/>
    </location>
</feature>
<dbReference type="EMBL" id="CP134855">
    <property type="protein sequence ID" value="WNL31552.1"/>
    <property type="molecule type" value="Genomic_DNA"/>
</dbReference>
<dbReference type="PANTHER" id="PTHR30106">
    <property type="entry name" value="INNER MEMBRANE PROTEIN YEIH-RELATED"/>
    <property type="match status" value="1"/>
</dbReference>
<name>A0AA96DLL6_9BACT</name>
<evidence type="ECO:0000256" key="5">
    <source>
        <dbReference type="ARBA" id="ARBA00022989"/>
    </source>
</evidence>
<feature type="transmembrane region" description="Helical" evidence="7">
    <location>
        <begin position="76"/>
        <end position="97"/>
    </location>
</feature>
<dbReference type="EMBL" id="CP135130">
    <property type="protein sequence ID" value="WNP37702.1"/>
    <property type="molecule type" value="Genomic_DNA"/>
</dbReference>
<evidence type="ECO:0000256" key="6">
    <source>
        <dbReference type="ARBA" id="ARBA00023136"/>
    </source>
</evidence>
<dbReference type="GO" id="GO:0005886">
    <property type="term" value="C:plasma membrane"/>
    <property type="evidence" value="ECO:0007669"/>
    <property type="project" value="UniProtKB-SubCell"/>
</dbReference>
<feature type="transmembrane region" description="Helical" evidence="7">
    <location>
        <begin position="222"/>
        <end position="241"/>
    </location>
</feature>
<evidence type="ECO:0000313" key="11">
    <source>
        <dbReference type="EMBL" id="WNP39794.1"/>
    </source>
</evidence>
<accession>A0AA96DLL6</accession>
<evidence type="ECO:0000256" key="4">
    <source>
        <dbReference type="ARBA" id="ARBA00022692"/>
    </source>
</evidence>
<keyword evidence="4 7" id="KW-0812">Transmembrane</keyword>
<feature type="transmembrane region" description="Helical" evidence="7">
    <location>
        <begin position="285"/>
        <end position="304"/>
    </location>
</feature>
<feature type="transmembrane region" description="Helical" evidence="7">
    <location>
        <begin position="103"/>
        <end position="123"/>
    </location>
</feature>
<comment type="subcellular location">
    <subcellularLocation>
        <location evidence="1">Cell membrane</location>
        <topology evidence="1">Multi-pass membrane protein</topology>
    </subcellularLocation>
</comment>
<feature type="transmembrane region" description="Helical" evidence="7">
    <location>
        <begin position="325"/>
        <end position="348"/>
    </location>
</feature>
<dbReference type="EMBL" id="CP134853">
    <property type="protein sequence ID" value="WNL27653.1"/>
    <property type="molecule type" value="Genomic_DNA"/>
</dbReference>
<organism evidence="8">
    <name type="scientific">Arcobacter sp. AZ-2023</name>
    <dbReference type="NCBI Taxonomy" id="3074453"/>
    <lineage>
        <taxon>Bacteria</taxon>
        <taxon>Pseudomonadati</taxon>
        <taxon>Campylobacterota</taxon>
        <taxon>Epsilonproteobacteria</taxon>
        <taxon>Campylobacterales</taxon>
        <taxon>Arcobacteraceae</taxon>
        <taxon>Arcobacter</taxon>
    </lineage>
</organism>
<feature type="transmembrane region" description="Helical" evidence="7">
    <location>
        <begin position="42"/>
        <end position="64"/>
    </location>
</feature>
<evidence type="ECO:0000313" key="8">
    <source>
        <dbReference type="EMBL" id="WNL27653.1"/>
    </source>
</evidence>
<dbReference type="EMBL" id="CP135131">
    <property type="protein sequence ID" value="WNP39794.1"/>
    <property type="molecule type" value="Genomic_DNA"/>
</dbReference>
<evidence type="ECO:0000313" key="10">
    <source>
        <dbReference type="EMBL" id="WNP37702.1"/>
    </source>
</evidence>
<feature type="transmembrane region" description="Helical" evidence="7">
    <location>
        <begin position="160"/>
        <end position="179"/>
    </location>
</feature>
<keyword evidence="5 7" id="KW-1133">Transmembrane helix</keyword>
<protein>
    <submittedName>
        <fullName evidence="8">Sulfate exporter family transporter</fullName>
    </submittedName>
</protein>
<evidence type="ECO:0000256" key="3">
    <source>
        <dbReference type="ARBA" id="ARBA00022475"/>
    </source>
</evidence>
<dbReference type="AlphaFoldDB" id="A0AA96DLL6"/>
<feature type="transmembrane region" description="Helical" evidence="7">
    <location>
        <begin position="12"/>
        <end position="30"/>
    </location>
</feature>
<sequence length="420" mass="46100">MKNIFKTEDFWSIWLGFLIFLLSSFIPKVPKFNTWEYNIFSIFHIEKIFILGCILIGISIIYSFAMKVLNQSYRKFLLGFIFISILSILALVMSSQVSAKAFGFGYAFWALTIGLLISNTMGTPNWVKPSLKSEFFIKTGLVLLGAEILFPKIIGIGLPALIVAWGVTPIVLIAMYYFGTRYLKLNKNLSIVISTATSVCGVSAAIAASAASKAKKEELTLAVGMSMIFTVLMMIGMPVIIKIMGLSPEVGGAWIGGTIDATGAVVAAGAVLGNEAMNIAAIVKMLQNLMIGVIAFVIAVIWTSSIKKETTVQQISFLNELWNRLPKFILGFIGASLFFSFILYPIIGEVAVKEILKVTVSYRDLLFTLAFICIGLESNFKELKSHMVGGKPIILYVVGQLFNLILTLFVAWLVFSGITF</sequence>
<evidence type="ECO:0000256" key="2">
    <source>
        <dbReference type="ARBA" id="ARBA00007977"/>
    </source>
</evidence>
<keyword evidence="3" id="KW-1003">Cell membrane</keyword>
<comment type="similarity">
    <text evidence="2">Belongs to the UPF0324 family.</text>
</comment>
<evidence type="ECO:0000313" key="9">
    <source>
        <dbReference type="EMBL" id="WNL31552.1"/>
    </source>
</evidence>
<gene>
    <name evidence="10" type="ORF">RJG58_08675</name>
    <name evidence="11" type="ORF">RMP69_08675</name>
    <name evidence="8" type="ORF">RMQ65_10240</name>
    <name evidence="9" type="ORF">RMQ67_08675</name>
</gene>
<reference evidence="8" key="1">
    <citation type="submission" date="2023-09" db="EMBL/GenBank/DDBJ databases">
        <title>Arcobacter tbilisiensis sp. nov. isolated from chicken meat in Tbilisi, Georgia.</title>
        <authorList>
            <person name="Matthias R."/>
            <person name="Zautner A.E."/>
        </authorList>
    </citation>
    <scope>NUCLEOTIDE SEQUENCE</scope>
    <source>
        <strain evidence="10">LEO 101</strain>
        <strain evidence="8">LEO 49</strain>
        <strain evidence="11">LEO 50</strain>
        <strain evidence="9">LEO 53</strain>
    </source>
</reference>
<feature type="transmembrane region" description="Helical" evidence="7">
    <location>
        <begin position="253"/>
        <end position="273"/>
    </location>
</feature>
<evidence type="ECO:0000256" key="1">
    <source>
        <dbReference type="ARBA" id="ARBA00004651"/>
    </source>
</evidence>
<dbReference type="Pfam" id="PF03601">
    <property type="entry name" value="Cons_hypoth698"/>
    <property type="match status" value="1"/>
</dbReference>